<dbReference type="OrthoDB" id="10251073at2759"/>
<dbReference type="PANTHER" id="PTHR13844">
    <property type="entry name" value="SWI/SNF-RELATED MATRIX-ASSOCIATED ACTIN-DEPENDENT REGULATOR OF CHROMATIN SUBFAMILY D"/>
    <property type="match status" value="1"/>
</dbReference>
<dbReference type="Proteomes" id="UP000320475">
    <property type="component" value="Unassembled WGS sequence"/>
</dbReference>
<feature type="compositionally biased region" description="Low complexity" evidence="1">
    <location>
        <begin position="355"/>
        <end position="369"/>
    </location>
</feature>
<evidence type="ECO:0000313" key="5">
    <source>
        <dbReference type="EMBL" id="TPX44634.1"/>
    </source>
</evidence>
<feature type="domain" description="DEK-C" evidence="3">
    <location>
        <begin position="1"/>
        <end position="54"/>
    </location>
</feature>
<dbReference type="STRING" id="286115.A0A507CVM9"/>
<dbReference type="CDD" id="cd10567">
    <property type="entry name" value="SWIB-MDM2_like"/>
    <property type="match status" value="2"/>
</dbReference>
<dbReference type="SMART" id="SM00151">
    <property type="entry name" value="SWIB"/>
    <property type="match status" value="2"/>
</dbReference>
<dbReference type="InterPro" id="IPR014876">
    <property type="entry name" value="DEK_C"/>
</dbReference>
<keyword evidence="6" id="KW-1185">Reference proteome</keyword>
<dbReference type="VEuPathDB" id="FungiDB:SeMB42_g04262"/>
<dbReference type="EMBL" id="QEAN01000168">
    <property type="protein sequence ID" value="TPX44634.1"/>
    <property type="molecule type" value="Genomic_DNA"/>
</dbReference>
<evidence type="ECO:0000259" key="3">
    <source>
        <dbReference type="PROSITE" id="PS51998"/>
    </source>
</evidence>
<evidence type="ECO:0000313" key="4">
    <source>
        <dbReference type="EMBL" id="TPX43239.1"/>
    </source>
</evidence>
<dbReference type="InterPro" id="IPR003121">
    <property type="entry name" value="SWIB_MDM2_domain"/>
</dbReference>
<dbReference type="SUPFAM" id="SSF47592">
    <property type="entry name" value="SWIB/MDM2 domain"/>
    <property type="match status" value="2"/>
</dbReference>
<feature type="region of interest" description="Disordered" evidence="1">
    <location>
        <begin position="61"/>
        <end position="93"/>
    </location>
</feature>
<feature type="domain" description="DM2" evidence="2">
    <location>
        <begin position="111"/>
        <end position="193"/>
    </location>
</feature>
<evidence type="ECO:0000259" key="2">
    <source>
        <dbReference type="PROSITE" id="PS51925"/>
    </source>
</evidence>
<dbReference type="Pfam" id="PF08766">
    <property type="entry name" value="DEK_C"/>
    <property type="match status" value="1"/>
</dbReference>
<dbReference type="AlphaFoldDB" id="A0A507CVM9"/>
<gene>
    <name evidence="4" type="ORF">SeLEV6574_g05172</name>
    <name evidence="5" type="ORF">SeMB42_g04262</name>
</gene>
<dbReference type="EMBL" id="QEAM01000232">
    <property type="protein sequence ID" value="TPX43239.1"/>
    <property type="molecule type" value="Genomic_DNA"/>
</dbReference>
<dbReference type="Pfam" id="PF02201">
    <property type="entry name" value="SWIB"/>
    <property type="match status" value="2"/>
</dbReference>
<name>A0A507CVM9_9FUNG</name>
<dbReference type="SUPFAM" id="SSF109715">
    <property type="entry name" value="DEK C-terminal domain"/>
    <property type="match status" value="1"/>
</dbReference>
<dbReference type="PROSITE" id="PS51998">
    <property type="entry name" value="DEK_C"/>
    <property type="match status" value="1"/>
</dbReference>
<dbReference type="PROSITE" id="PS51925">
    <property type="entry name" value="SWIB_MDM2"/>
    <property type="match status" value="2"/>
</dbReference>
<feature type="compositionally biased region" description="Polar residues" evidence="1">
    <location>
        <begin position="428"/>
        <end position="438"/>
    </location>
</feature>
<proteinExistence type="predicted"/>
<sequence length="438" mass="47526">MAAQYAERIKAILETSDPNVATAKRIRKQLEEEHAVDLTPIKKDVDALILKIFDSLGDEKNGDNDAASLAPSSDRTPSAPQKEGPSTTKRAGYIPRPRLVPKAIFRNRRNGYFAPVKAPPALSELLGCPTITTRIQIQKLGWEYITANKLTDPAHATIVIPDEKLAVFTGAEPFKKMLLHVKLGAAVTRPSDEEIDKYIAENPIDDEYVDEDSYALSSEDDYLPPASRTAKVVEAPSLDKFASAASGKPPQKRKPRGHGFHKPHQLSDALSSVCGGLKILSRPKVVKMIWRYIKARNLQNPKDRREICCDDALKSVFSGKKKVTAFNMQKYITGHLGDVEGSDVVEDEIPDEDAAGPAAAKAGATTIKQAKAKKHNDDDDDAMDKDGDIGGPSASGNRSQQLSAPPRRRDGSNIGALHPREHDAGSVIDSTVDSDGSA</sequence>
<dbReference type="Gene3D" id="1.10.245.10">
    <property type="entry name" value="SWIB/MDM2 domain"/>
    <property type="match status" value="2"/>
</dbReference>
<feature type="compositionally biased region" description="Polar residues" evidence="1">
    <location>
        <begin position="394"/>
        <end position="403"/>
    </location>
</feature>
<evidence type="ECO:0000313" key="6">
    <source>
        <dbReference type="Proteomes" id="UP000317494"/>
    </source>
</evidence>
<comment type="caution">
    <text evidence="4">The sequence shown here is derived from an EMBL/GenBank/DDBJ whole genome shotgun (WGS) entry which is preliminary data.</text>
</comment>
<protein>
    <recommendedName>
        <fullName evidence="8">DM2 domain-containing protein</fullName>
    </recommendedName>
</protein>
<evidence type="ECO:0008006" key="8">
    <source>
        <dbReference type="Google" id="ProtNLM"/>
    </source>
</evidence>
<evidence type="ECO:0000256" key="1">
    <source>
        <dbReference type="SAM" id="MobiDB-lite"/>
    </source>
</evidence>
<dbReference type="InterPro" id="IPR019835">
    <property type="entry name" value="SWIB_domain"/>
</dbReference>
<reference evidence="6 7" key="1">
    <citation type="journal article" date="2019" name="Sci. Rep.">
        <title>Comparative genomics of chytrid fungi reveal insights into the obligate biotrophic and pathogenic lifestyle of Synchytrium endobioticum.</title>
        <authorList>
            <person name="van de Vossenberg B.T.L.H."/>
            <person name="Warris S."/>
            <person name="Nguyen H.D.T."/>
            <person name="van Gent-Pelzer M.P.E."/>
            <person name="Joly D.L."/>
            <person name="van de Geest H.C."/>
            <person name="Bonants P.J.M."/>
            <person name="Smith D.S."/>
            <person name="Levesque C.A."/>
            <person name="van der Lee T.A.J."/>
        </authorList>
    </citation>
    <scope>NUCLEOTIDE SEQUENCE [LARGE SCALE GENOMIC DNA]</scope>
    <source>
        <strain evidence="4 7">LEV6574</strain>
        <strain evidence="5 6">MB42</strain>
    </source>
</reference>
<feature type="domain" description="DM2" evidence="2">
    <location>
        <begin position="259"/>
        <end position="338"/>
    </location>
</feature>
<dbReference type="Proteomes" id="UP000317494">
    <property type="component" value="Unassembled WGS sequence"/>
</dbReference>
<feature type="region of interest" description="Disordered" evidence="1">
    <location>
        <begin position="354"/>
        <end position="438"/>
    </location>
</feature>
<dbReference type="InterPro" id="IPR036885">
    <property type="entry name" value="SWIB_MDM2_dom_sf"/>
</dbReference>
<organism evidence="4 7">
    <name type="scientific">Synchytrium endobioticum</name>
    <dbReference type="NCBI Taxonomy" id="286115"/>
    <lineage>
        <taxon>Eukaryota</taxon>
        <taxon>Fungi</taxon>
        <taxon>Fungi incertae sedis</taxon>
        <taxon>Chytridiomycota</taxon>
        <taxon>Chytridiomycota incertae sedis</taxon>
        <taxon>Chytridiomycetes</taxon>
        <taxon>Synchytriales</taxon>
        <taxon>Synchytriaceae</taxon>
        <taxon>Synchytrium</taxon>
    </lineage>
</organism>
<evidence type="ECO:0000313" key="7">
    <source>
        <dbReference type="Proteomes" id="UP000320475"/>
    </source>
</evidence>
<feature type="compositionally biased region" description="Basic residues" evidence="1">
    <location>
        <begin position="250"/>
        <end position="264"/>
    </location>
</feature>
<accession>A0A507CVM9</accession>
<feature type="region of interest" description="Disordered" evidence="1">
    <location>
        <begin position="242"/>
        <end position="265"/>
    </location>
</feature>
<feature type="compositionally biased region" description="Polar residues" evidence="1">
    <location>
        <begin position="70"/>
        <end position="89"/>
    </location>
</feature>